<dbReference type="PANTHER" id="PTHR30136">
    <property type="entry name" value="HELIX-TURN-HELIX TRANSCRIPTIONAL REGULATOR, ICLR FAMILY"/>
    <property type="match status" value="1"/>
</dbReference>
<evidence type="ECO:0000313" key="6">
    <source>
        <dbReference type="EMBL" id="AYG63184.1"/>
    </source>
</evidence>
<name>A0A387G4H4_9HYPH</name>
<dbReference type="SUPFAM" id="SSF46785">
    <property type="entry name" value="Winged helix' DNA-binding domain"/>
    <property type="match status" value="1"/>
</dbReference>
<accession>A0A387G4H4</accession>
<dbReference type="EMBL" id="CP032695">
    <property type="protein sequence ID" value="AYG63184.1"/>
    <property type="molecule type" value="Genomic_DNA"/>
</dbReference>
<keyword evidence="6" id="KW-0614">Plasmid</keyword>
<dbReference type="Proteomes" id="UP000282195">
    <property type="component" value="Plasmid pRCCGE525c"/>
</dbReference>
<evidence type="ECO:0000256" key="2">
    <source>
        <dbReference type="ARBA" id="ARBA00023125"/>
    </source>
</evidence>
<keyword evidence="2" id="KW-0238">DNA-binding</keyword>
<feature type="domain" description="HTH iclR-type" evidence="4">
    <location>
        <begin position="59"/>
        <end position="121"/>
    </location>
</feature>
<protein>
    <submittedName>
        <fullName evidence="6">IclR family transcriptional regulator</fullName>
    </submittedName>
</protein>
<reference evidence="6 7" key="1">
    <citation type="submission" date="2018-10" db="EMBL/GenBank/DDBJ databases">
        <title>Rhizobium etli, R. leguminosarum and a new Rhizobium genospecies from Phaseolus dumosus.</title>
        <authorList>
            <person name="Ramirez-Puebla S.T."/>
            <person name="Rogel-Hernandez M.A."/>
            <person name="Guerrero G."/>
            <person name="Ormeno-Orrillo E."/>
            <person name="Martinez-Romero J.C."/>
            <person name="Negrete-Yankelevich S."/>
            <person name="Martinez-Romero E."/>
        </authorList>
    </citation>
    <scope>NUCLEOTIDE SEQUENCE [LARGE SCALE GENOMIC DNA]</scope>
    <source>
        <strain evidence="6 7">CCGE525</strain>
        <plasmid evidence="7">prccge525c</plasmid>
    </source>
</reference>
<dbReference type="PROSITE" id="PS51077">
    <property type="entry name" value="HTH_ICLR"/>
    <property type="match status" value="1"/>
</dbReference>
<dbReference type="InterPro" id="IPR029016">
    <property type="entry name" value="GAF-like_dom_sf"/>
</dbReference>
<dbReference type="Pfam" id="PF01614">
    <property type="entry name" value="IclR_C"/>
    <property type="match status" value="1"/>
</dbReference>
<evidence type="ECO:0000259" key="5">
    <source>
        <dbReference type="PROSITE" id="PS51078"/>
    </source>
</evidence>
<dbReference type="Gene3D" id="1.10.10.10">
    <property type="entry name" value="Winged helix-like DNA-binding domain superfamily/Winged helix DNA-binding domain"/>
    <property type="match status" value="1"/>
</dbReference>
<dbReference type="InterPro" id="IPR005471">
    <property type="entry name" value="Tscrpt_reg_IclR_N"/>
</dbReference>
<dbReference type="Pfam" id="PF09339">
    <property type="entry name" value="HTH_IclR"/>
    <property type="match status" value="1"/>
</dbReference>
<dbReference type="InterPro" id="IPR014757">
    <property type="entry name" value="Tscrpt_reg_IclR_C"/>
</dbReference>
<dbReference type="AlphaFoldDB" id="A0A387G4H4"/>
<evidence type="ECO:0000313" key="7">
    <source>
        <dbReference type="Proteomes" id="UP000282195"/>
    </source>
</evidence>
<keyword evidence="1" id="KW-0805">Transcription regulation</keyword>
<sequence length="308" mass="33905">MQACFSSFCLIYKTCFLYLGRYTDFGAGAMPERQQWSISGMVSNGEGARKTREAHGPRERGIDRVLKLLAYLNKAGQPVRLADLPKAIDAPRSTIYDLVGILSDAGILETNGSDNRVYFGKLLYLYGTRYLQENDIVIRGREAVERLSKQTGETSELCVRHRNKQAIVHAAPGSRPLRISSEIGSQVPIPWTASGRLLLSHLSQDEIGRLLEEGDLTLPDGRAVDLEDFARECSEARRRKLIVTTGLINSFTQCMAAPIWNSNGIVEATICFVLPIDVSEDHKTALGAELVRTAEALSIGNSHLVAAQ</sequence>
<keyword evidence="3" id="KW-0804">Transcription</keyword>
<dbReference type="GO" id="GO:0003677">
    <property type="term" value="F:DNA binding"/>
    <property type="evidence" value="ECO:0007669"/>
    <property type="project" value="UniProtKB-KW"/>
</dbReference>
<dbReference type="InterPro" id="IPR050707">
    <property type="entry name" value="HTH_MetabolicPath_Reg"/>
</dbReference>
<evidence type="ECO:0000259" key="4">
    <source>
        <dbReference type="PROSITE" id="PS51077"/>
    </source>
</evidence>
<dbReference type="InterPro" id="IPR036390">
    <property type="entry name" value="WH_DNA-bd_sf"/>
</dbReference>
<dbReference type="OrthoDB" id="9790046at2"/>
<evidence type="ECO:0000256" key="3">
    <source>
        <dbReference type="ARBA" id="ARBA00023163"/>
    </source>
</evidence>
<dbReference type="Gene3D" id="3.30.450.40">
    <property type="match status" value="1"/>
</dbReference>
<dbReference type="GO" id="GO:0003700">
    <property type="term" value="F:DNA-binding transcription factor activity"/>
    <property type="evidence" value="ECO:0007669"/>
    <property type="project" value="TreeGrafter"/>
</dbReference>
<keyword evidence="7" id="KW-1185">Reference proteome</keyword>
<evidence type="ECO:0000256" key="1">
    <source>
        <dbReference type="ARBA" id="ARBA00023015"/>
    </source>
</evidence>
<dbReference type="PROSITE" id="PS51078">
    <property type="entry name" value="ICLR_ED"/>
    <property type="match status" value="1"/>
</dbReference>
<feature type="domain" description="IclR-ED" evidence="5">
    <location>
        <begin position="122"/>
        <end position="303"/>
    </location>
</feature>
<geneLocation type="plasmid" evidence="7">
    <name>prccge525c</name>
</geneLocation>
<dbReference type="InterPro" id="IPR036388">
    <property type="entry name" value="WH-like_DNA-bd_sf"/>
</dbReference>
<proteinExistence type="predicted"/>
<gene>
    <name evidence="6" type="ORF">CCGE525_31340</name>
</gene>
<dbReference type="PANTHER" id="PTHR30136:SF35">
    <property type="entry name" value="HTH-TYPE TRANSCRIPTIONAL REGULATOR RV1719"/>
    <property type="match status" value="1"/>
</dbReference>
<dbReference type="SUPFAM" id="SSF55781">
    <property type="entry name" value="GAF domain-like"/>
    <property type="match status" value="1"/>
</dbReference>
<dbReference type="GO" id="GO:0045892">
    <property type="term" value="P:negative regulation of DNA-templated transcription"/>
    <property type="evidence" value="ECO:0007669"/>
    <property type="project" value="TreeGrafter"/>
</dbReference>
<dbReference type="KEGG" id="rjg:CCGE525_31340"/>
<organism evidence="6 7">
    <name type="scientific">Rhizobium jaguaris</name>
    <dbReference type="NCBI Taxonomy" id="1312183"/>
    <lineage>
        <taxon>Bacteria</taxon>
        <taxon>Pseudomonadati</taxon>
        <taxon>Pseudomonadota</taxon>
        <taxon>Alphaproteobacteria</taxon>
        <taxon>Hyphomicrobiales</taxon>
        <taxon>Rhizobiaceae</taxon>
        <taxon>Rhizobium/Agrobacterium group</taxon>
        <taxon>Rhizobium</taxon>
    </lineage>
</organism>